<proteinExistence type="predicted"/>
<sequence>MVEISIPQDAPQDSPEALFHYLEERAFREKTGLSTIRVTVPGGYLELLRLVQCFQHSSCPNAEEARTQKGHCLPWEEAVSGWYEHCYLGAVKVIEESGILRRFPNRTPADFYLFILENLDLLRKAACFVPSRRTITQNRWKLRQIARAKQL</sequence>
<reference evidence="1" key="1">
    <citation type="journal article" date="2020" name="mSystems">
        <title>Genome- and Community-Level Interaction Insights into Carbon Utilization and Element Cycling Functions of Hydrothermarchaeota in Hydrothermal Sediment.</title>
        <authorList>
            <person name="Zhou Z."/>
            <person name="Liu Y."/>
            <person name="Xu W."/>
            <person name="Pan J."/>
            <person name="Luo Z.H."/>
            <person name="Li M."/>
        </authorList>
    </citation>
    <scope>NUCLEOTIDE SEQUENCE [LARGE SCALE GENOMIC DNA]</scope>
    <source>
        <strain evidence="1">SpSt-747</strain>
    </source>
</reference>
<name>A0A7V3YHS3_9BACT</name>
<dbReference type="AlphaFoldDB" id="A0A7V3YHS3"/>
<organism evidence="1">
    <name type="scientific">Candidatus Caldatribacterium californiense</name>
    <dbReference type="NCBI Taxonomy" id="1454726"/>
    <lineage>
        <taxon>Bacteria</taxon>
        <taxon>Pseudomonadati</taxon>
        <taxon>Atribacterota</taxon>
        <taxon>Atribacteria</taxon>
        <taxon>Atribacterales</taxon>
        <taxon>Candidatus Caldatribacteriaceae</taxon>
        <taxon>Candidatus Caldatribacterium</taxon>
    </lineage>
</organism>
<evidence type="ECO:0000313" key="1">
    <source>
        <dbReference type="EMBL" id="HGI31251.1"/>
    </source>
</evidence>
<dbReference type="EMBL" id="DTFV01000116">
    <property type="protein sequence ID" value="HGI31251.1"/>
    <property type="molecule type" value="Genomic_DNA"/>
</dbReference>
<gene>
    <name evidence="1" type="ORF">ENV30_08120</name>
</gene>
<accession>A0A7V3YHS3</accession>
<protein>
    <submittedName>
        <fullName evidence="1">Uncharacterized protein</fullName>
    </submittedName>
</protein>
<comment type="caution">
    <text evidence="1">The sequence shown here is derived from an EMBL/GenBank/DDBJ whole genome shotgun (WGS) entry which is preliminary data.</text>
</comment>